<reference evidence="3" key="1">
    <citation type="journal article" date="2019" name="Int. J. Syst. Evol. Microbiol.">
        <title>The Global Catalogue of Microorganisms (GCM) 10K type strain sequencing project: providing services to taxonomists for standard genome sequencing and annotation.</title>
        <authorList>
            <consortium name="The Broad Institute Genomics Platform"/>
            <consortium name="The Broad Institute Genome Sequencing Center for Infectious Disease"/>
            <person name="Wu L."/>
            <person name="Ma J."/>
        </authorList>
    </citation>
    <scope>NUCLEOTIDE SEQUENCE [LARGE SCALE GENOMIC DNA]</scope>
    <source>
        <strain evidence="3">CGMCC 1.16275</strain>
    </source>
</reference>
<keyword evidence="1" id="KW-0812">Transmembrane</keyword>
<comment type="caution">
    <text evidence="2">The sequence shown here is derived from an EMBL/GenBank/DDBJ whole genome shotgun (WGS) entry which is preliminary data.</text>
</comment>
<evidence type="ECO:0000256" key="1">
    <source>
        <dbReference type="SAM" id="Phobius"/>
    </source>
</evidence>
<keyword evidence="3" id="KW-1185">Reference proteome</keyword>
<keyword evidence="1" id="KW-0472">Membrane</keyword>
<name>A0ABW2KTD1_9PROT</name>
<evidence type="ECO:0000313" key="2">
    <source>
        <dbReference type="EMBL" id="MFC7332620.1"/>
    </source>
</evidence>
<dbReference type="Proteomes" id="UP001596456">
    <property type="component" value="Unassembled WGS sequence"/>
</dbReference>
<accession>A0ABW2KTD1</accession>
<gene>
    <name evidence="2" type="ORF">ACFQPS_05555</name>
</gene>
<evidence type="ECO:0000313" key="3">
    <source>
        <dbReference type="Proteomes" id="UP001596456"/>
    </source>
</evidence>
<dbReference type="RefSeq" id="WP_377357138.1">
    <property type="nucleotide sequence ID" value="NZ_JBHTCM010000006.1"/>
</dbReference>
<sequence>MTTMVSYHGSSVMPNMDIVELTLDDMCVVHGGSDNWSLFKREFAKAAGRAAGRAVVGAAFGGAVGAAVGVGWGLYEVAMFLMDS</sequence>
<proteinExistence type="predicted"/>
<keyword evidence="1" id="KW-1133">Transmembrane helix</keyword>
<feature type="transmembrane region" description="Helical" evidence="1">
    <location>
        <begin position="50"/>
        <end position="75"/>
    </location>
</feature>
<dbReference type="EMBL" id="JBHTCM010000006">
    <property type="protein sequence ID" value="MFC7332620.1"/>
    <property type="molecule type" value="Genomic_DNA"/>
</dbReference>
<organism evidence="2 3">
    <name type="scientific">Rhodocista pekingensis</name>
    <dbReference type="NCBI Taxonomy" id="201185"/>
    <lineage>
        <taxon>Bacteria</taxon>
        <taxon>Pseudomonadati</taxon>
        <taxon>Pseudomonadota</taxon>
        <taxon>Alphaproteobacteria</taxon>
        <taxon>Rhodospirillales</taxon>
        <taxon>Azospirillaceae</taxon>
        <taxon>Rhodocista</taxon>
    </lineage>
</organism>
<protein>
    <submittedName>
        <fullName evidence="2">Uncharacterized protein</fullName>
    </submittedName>
</protein>